<dbReference type="GO" id="GO:0016788">
    <property type="term" value="F:hydrolase activity, acting on ester bonds"/>
    <property type="evidence" value="ECO:0007669"/>
    <property type="project" value="UniProtKB-ARBA"/>
</dbReference>
<dbReference type="RefSeq" id="WP_090970564.1">
    <property type="nucleotide sequence ID" value="NZ_FOLL01000001.1"/>
</dbReference>
<feature type="domain" description="SGNH hydrolase-type esterase" evidence="2">
    <location>
        <begin position="60"/>
        <end position="212"/>
    </location>
</feature>
<keyword evidence="4" id="KW-1185">Reference proteome</keyword>
<proteinExistence type="predicted"/>
<feature type="signal peptide" evidence="1">
    <location>
        <begin position="1"/>
        <end position="21"/>
    </location>
</feature>
<keyword evidence="1" id="KW-0732">Signal</keyword>
<dbReference type="SUPFAM" id="SSF52266">
    <property type="entry name" value="SGNH hydrolase"/>
    <property type="match status" value="1"/>
</dbReference>
<protein>
    <submittedName>
        <fullName evidence="3">Lysophospholipase L1</fullName>
    </submittedName>
</protein>
<feature type="chain" id="PRO_5011537717" evidence="1">
    <location>
        <begin position="22"/>
        <end position="223"/>
    </location>
</feature>
<organism evidence="3 4">
    <name type="scientific">Parapedobacter composti</name>
    <dbReference type="NCBI Taxonomy" id="623281"/>
    <lineage>
        <taxon>Bacteria</taxon>
        <taxon>Pseudomonadati</taxon>
        <taxon>Bacteroidota</taxon>
        <taxon>Sphingobacteriia</taxon>
        <taxon>Sphingobacteriales</taxon>
        <taxon>Sphingobacteriaceae</taxon>
        <taxon>Parapedobacter</taxon>
    </lineage>
</organism>
<evidence type="ECO:0000313" key="3">
    <source>
        <dbReference type="EMBL" id="SFB83892.1"/>
    </source>
</evidence>
<dbReference type="Gene3D" id="3.40.50.1110">
    <property type="entry name" value="SGNH hydrolase"/>
    <property type="match status" value="1"/>
</dbReference>
<evidence type="ECO:0000313" key="4">
    <source>
        <dbReference type="Proteomes" id="UP000199577"/>
    </source>
</evidence>
<dbReference type="Pfam" id="PF13472">
    <property type="entry name" value="Lipase_GDSL_2"/>
    <property type="match status" value="1"/>
</dbReference>
<dbReference type="InterPro" id="IPR013830">
    <property type="entry name" value="SGNH_hydro"/>
</dbReference>
<dbReference type="InterPro" id="IPR036514">
    <property type="entry name" value="SGNH_hydro_sf"/>
</dbReference>
<dbReference type="Proteomes" id="UP000199577">
    <property type="component" value="Unassembled WGS sequence"/>
</dbReference>
<gene>
    <name evidence="3" type="ORF">SAMN05421747_101438</name>
</gene>
<dbReference type="OrthoDB" id="9790057at2"/>
<evidence type="ECO:0000256" key="1">
    <source>
        <dbReference type="SAM" id="SignalP"/>
    </source>
</evidence>
<name>A0A1I1EBB4_9SPHI</name>
<sequence length="223" mass="25320">MHNFKTLIVLLLLGCQLPPLAAQQQERYPFENQVIVFRDIDRKAPPEPGGTLFIGSSSIRRWVDLERRFAGANIIRRGLGGCQLADVVEFYMDSVVYPYKANKVFVYAGENDIANGKSPEEVAATFEQLYKLLLRANPDVRVYFLSIKPSNRRLKLTDSFVKANQLIERFLGDQENGEYIDMGTVLMGKDGKPDNGFFAEDRLHLNAAGYDLWEAIIRPYVIP</sequence>
<evidence type="ECO:0000259" key="2">
    <source>
        <dbReference type="Pfam" id="PF13472"/>
    </source>
</evidence>
<dbReference type="AlphaFoldDB" id="A0A1I1EBB4"/>
<dbReference type="EMBL" id="FOLL01000001">
    <property type="protein sequence ID" value="SFB83892.1"/>
    <property type="molecule type" value="Genomic_DNA"/>
</dbReference>
<dbReference type="STRING" id="623281.SAMN05421747_101438"/>
<accession>A0A1I1EBB4</accession>
<reference evidence="4" key="1">
    <citation type="submission" date="2016-10" db="EMBL/GenBank/DDBJ databases">
        <authorList>
            <person name="Varghese N."/>
            <person name="Submissions S."/>
        </authorList>
    </citation>
    <scope>NUCLEOTIDE SEQUENCE [LARGE SCALE GENOMIC DNA]</scope>
    <source>
        <strain evidence="4">DSM 22900</strain>
    </source>
</reference>